<dbReference type="EMBL" id="LR699119">
    <property type="protein sequence ID" value="VVC76527.1"/>
    <property type="molecule type" value="Genomic_DNA"/>
</dbReference>
<reference evidence="2 3" key="1">
    <citation type="submission" date="2019-08" db="EMBL/GenBank/DDBJ databases">
        <authorList>
            <person name="Guy L."/>
        </authorList>
    </citation>
    <scope>NUCLEOTIDE SEQUENCE [LARGE SCALE GENOMIC DNA]</scope>
    <source>
        <strain evidence="2 3">SGT-108</strain>
    </source>
</reference>
<organism evidence="2 3">
    <name type="scientific">Aquicella siphonis</name>
    <dbReference type="NCBI Taxonomy" id="254247"/>
    <lineage>
        <taxon>Bacteria</taxon>
        <taxon>Pseudomonadati</taxon>
        <taxon>Pseudomonadota</taxon>
        <taxon>Gammaproteobacteria</taxon>
        <taxon>Legionellales</taxon>
        <taxon>Coxiellaceae</taxon>
        <taxon>Aquicella</taxon>
    </lineage>
</organism>
<keyword evidence="3" id="KW-1185">Reference proteome</keyword>
<protein>
    <submittedName>
        <fullName evidence="2">Putative aminopeptidase</fullName>
    </submittedName>
</protein>
<evidence type="ECO:0000256" key="1">
    <source>
        <dbReference type="ARBA" id="ARBA00007068"/>
    </source>
</evidence>
<sequence>MDGYKTGHYTNQKAGTGVSVFLFENGATGSYWICGSAPATHELAVLDPDNSVPHLYGLVLAGGSAYGLHAALGVMTYLGERRIGHPTPHGVVPIVPAAAIYDLSYQLAVAPTAEEAYQACLAAESGRMQSGRIGAGTGATVGKLVPQTLSMSGGLGTAEVRLPDGVIARAYAVVNAVGDVRDSARGIIAGARYSDGSFANCERYLLSGQAEIDLFRHANTTLVVVITNARFHKSELKRIAKMAAAGISRAITPVFTQFDGDILFCISAGDKQISELTMGTMAAEAVNLAIMDAVKGSEVI</sequence>
<dbReference type="Gene3D" id="3.60.70.12">
    <property type="entry name" value="L-amino peptidase D-ALA esterase/amidase"/>
    <property type="match status" value="1"/>
</dbReference>
<dbReference type="CDD" id="cd02252">
    <property type="entry name" value="nylC_like"/>
    <property type="match status" value="1"/>
</dbReference>
<dbReference type="PANTHER" id="PTHR36512:SF3">
    <property type="entry name" value="BLR5678 PROTEIN"/>
    <property type="match status" value="1"/>
</dbReference>
<dbReference type="AlphaFoldDB" id="A0A5E4PJB3"/>
<keyword evidence="2" id="KW-0378">Hydrolase</keyword>
<dbReference type="PANTHER" id="PTHR36512">
    <property type="entry name" value="D-AMINOPEPTIDASE"/>
    <property type="match status" value="1"/>
</dbReference>
<dbReference type="KEGG" id="asip:AQUSIP_18430"/>
<dbReference type="OrthoDB" id="9808347at2"/>
<dbReference type="RefSeq" id="WP_148339842.1">
    <property type="nucleotide sequence ID" value="NZ_LR699119.1"/>
</dbReference>
<evidence type="ECO:0000313" key="3">
    <source>
        <dbReference type="Proteomes" id="UP000324194"/>
    </source>
</evidence>
<gene>
    <name evidence="2" type="ORF">AQUSIP_18430</name>
</gene>
<dbReference type="InterPro" id="IPR016117">
    <property type="entry name" value="ArgJ-like_dom_sf"/>
</dbReference>
<dbReference type="Pfam" id="PF03576">
    <property type="entry name" value="Peptidase_S58"/>
    <property type="match status" value="1"/>
</dbReference>
<proteinExistence type="inferred from homology"/>
<dbReference type="Proteomes" id="UP000324194">
    <property type="component" value="Chromosome 1"/>
</dbReference>
<comment type="similarity">
    <text evidence="1">Belongs to the peptidase S58 family.</text>
</comment>
<keyword evidence="2" id="KW-0031">Aminopeptidase</keyword>
<dbReference type="GO" id="GO:0004177">
    <property type="term" value="F:aminopeptidase activity"/>
    <property type="evidence" value="ECO:0007669"/>
    <property type="project" value="UniProtKB-KW"/>
</dbReference>
<evidence type="ECO:0000313" key="2">
    <source>
        <dbReference type="EMBL" id="VVC76527.1"/>
    </source>
</evidence>
<keyword evidence="2" id="KW-0645">Protease</keyword>
<dbReference type="InterPro" id="IPR005321">
    <property type="entry name" value="Peptidase_S58_DmpA"/>
</dbReference>
<name>A0A5E4PJB3_9COXI</name>
<accession>A0A5E4PJB3</accession>
<dbReference type="SUPFAM" id="SSF56266">
    <property type="entry name" value="DmpA/ArgJ-like"/>
    <property type="match status" value="1"/>
</dbReference>